<evidence type="ECO:0000256" key="3">
    <source>
        <dbReference type="SAM" id="Phobius"/>
    </source>
</evidence>
<dbReference type="SUPFAM" id="SSF51445">
    <property type="entry name" value="(Trans)glycosidases"/>
    <property type="match status" value="1"/>
</dbReference>
<evidence type="ECO:0000313" key="6">
    <source>
        <dbReference type="Proteomes" id="UP000784700"/>
    </source>
</evidence>
<keyword evidence="2" id="KW-0732">Signal</keyword>
<feature type="domain" description="GW" evidence="4">
    <location>
        <begin position="284"/>
        <end position="327"/>
    </location>
</feature>
<dbReference type="Pfam" id="PF01183">
    <property type="entry name" value="Glyco_hydro_25"/>
    <property type="match status" value="1"/>
</dbReference>
<dbReference type="InterPro" id="IPR017853">
    <property type="entry name" value="GH"/>
</dbReference>
<accession>A0A9Q8MTR4</accession>
<dbReference type="InterPro" id="IPR002053">
    <property type="entry name" value="Glyco_hydro_25"/>
</dbReference>
<dbReference type="PANTHER" id="PTHR34135:SF1">
    <property type="entry name" value="GLYCOSYL HYDROLASE FAMILY 25"/>
    <property type="match status" value="1"/>
</dbReference>
<dbReference type="SUPFAM" id="SSF82057">
    <property type="entry name" value="Prokaryotic SH3-related domain"/>
    <property type="match status" value="2"/>
</dbReference>
<dbReference type="EMBL" id="QUBG01000003">
    <property type="protein sequence ID" value="TPR44197.1"/>
    <property type="molecule type" value="Genomic_DNA"/>
</dbReference>
<protein>
    <recommendedName>
        <fullName evidence="4">GW domain-containing protein</fullName>
    </recommendedName>
</protein>
<dbReference type="Pfam" id="PF13457">
    <property type="entry name" value="GW"/>
    <property type="match status" value="2"/>
</dbReference>
<dbReference type="GO" id="GO:0016052">
    <property type="term" value="P:carbohydrate catabolic process"/>
    <property type="evidence" value="ECO:0007669"/>
    <property type="project" value="TreeGrafter"/>
</dbReference>
<dbReference type="Gene3D" id="3.20.20.80">
    <property type="entry name" value="Glycosidases"/>
    <property type="match status" value="1"/>
</dbReference>
<gene>
    <name evidence="5" type="ORF">DY130_03935</name>
</gene>
<organism evidence="5 6">
    <name type="scientific">Apilactobacillus micheneri</name>
    <dbReference type="NCBI Taxonomy" id="1899430"/>
    <lineage>
        <taxon>Bacteria</taxon>
        <taxon>Bacillati</taxon>
        <taxon>Bacillota</taxon>
        <taxon>Bacilli</taxon>
        <taxon>Lactobacillales</taxon>
        <taxon>Lactobacillaceae</taxon>
        <taxon>Apilactobacillus</taxon>
    </lineage>
</organism>
<dbReference type="InterPro" id="IPR025987">
    <property type="entry name" value="GW_dom"/>
</dbReference>
<comment type="similarity">
    <text evidence="1">Belongs to the glycosyl hydrolase 25 family.</text>
</comment>
<dbReference type="GO" id="GO:0016998">
    <property type="term" value="P:cell wall macromolecule catabolic process"/>
    <property type="evidence" value="ECO:0007669"/>
    <property type="project" value="InterPro"/>
</dbReference>
<reference evidence="5" key="1">
    <citation type="submission" date="2018-08" db="EMBL/GenBank/DDBJ databases">
        <title>Comparative genomics of wild bee and flower associated Lactobacillus reveals potential adaptation to the bee host.</title>
        <authorList>
            <person name="Vuong H.Q."/>
            <person name="Mcfrederick Q.S."/>
        </authorList>
    </citation>
    <scope>NUCLEOTIDE SEQUENCE</scope>
    <source>
        <strain evidence="5">HV_63</strain>
    </source>
</reference>
<keyword evidence="3" id="KW-1133">Transmembrane helix</keyword>
<dbReference type="PROSITE" id="PS51904">
    <property type="entry name" value="GLYCOSYL_HYDROL_F25_2"/>
    <property type="match status" value="1"/>
</dbReference>
<name>A0A9Q8MTR4_9LACO</name>
<evidence type="ECO:0000256" key="1">
    <source>
        <dbReference type="ARBA" id="ARBA00010646"/>
    </source>
</evidence>
<dbReference type="GO" id="GO:0003796">
    <property type="term" value="F:lysozyme activity"/>
    <property type="evidence" value="ECO:0007669"/>
    <property type="project" value="InterPro"/>
</dbReference>
<dbReference type="PANTHER" id="PTHR34135">
    <property type="entry name" value="LYSOZYME"/>
    <property type="match status" value="1"/>
</dbReference>
<evidence type="ECO:0000259" key="4">
    <source>
        <dbReference type="Pfam" id="PF13457"/>
    </source>
</evidence>
<feature type="domain" description="GW" evidence="4">
    <location>
        <begin position="336"/>
        <end position="410"/>
    </location>
</feature>
<dbReference type="GO" id="GO:0009253">
    <property type="term" value="P:peptidoglycan catabolic process"/>
    <property type="evidence" value="ECO:0007669"/>
    <property type="project" value="InterPro"/>
</dbReference>
<dbReference type="InterPro" id="IPR038200">
    <property type="entry name" value="GW_dom_sf"/>
</dbReference>
<feature type="transmembrane region" description="Helical" evidence="3">
    <location>
        <begin position="21"/>
        <end position="40"/>
    </location>
</feature>
<comment type="caution">
    <text evidence="5">The sequence shown here is derived from an EMBL/GenBank/DDBJ whole genome shotgun (WGS) entry which is preliminary data.</text>
</comment>
<keyword evidence="3" id="KW-0472">Membrane</keyword>
<sequence>MKHYSTTISNCKWRIFVLKNFRFKYLFIIIAAIFVSFIYINITNVNANQRNVYDLSEWQGNFTDSQVKQLKNEVPFVILRVQYGSAYYDRTFQHNRNLLDKYKVPYGVYSFSQYESVNDAKGEARALYKRAPNAKFYVNDYEDQTVKSGDTNAATLSWVNELRPLAKNKKILFYSYQSFMLQYAAEAISSYDGYWLAAYQSNEPEREHVLWQYTDHFYSPALGKYIDSSLLTSKKSNWFIGNPKPIVNTKYYRDSGQFTTKSKFNENFYDHVALDNKYAHNFKLKNYGAKYRAKTINIDCRAIVNGKTFYRCYYRGKLLGWISSDTLGLHINYGKANEYKKVKHNTLNNFYNHVTNSHFSNIKMTYHGHKYANKKLKITAKAKKDGWHSYYYQCYYNGKYLGWIYQGAFK</sequence>
<evidence type="ECO:0000313" key="5">
    <source>
        <dbReference type="EMBL" id="TPR44197.1"/>
    </source>
</evidence>
<dbReference type="AlphaFoldDB" id="A0A9Q8MTR4"/>
<dbReference type="Gene3D" id="2.30.30.170">
    <property type="match status" value="2"/>
</dbReference>
<keyword evidence="3" id="KW-0812">Transmembrane</keyword>
<proteinExistence type="inferred from homology"/>
<evidence type="ECO:0000256" key="2">
    <source>
        <dbReference type="ARBA" id="ARBA00022729"/>
    </source>
</evidence>
<dbReference type="Proteomes" id="UP000784700">
    <property type="component" value="Unassembled WGS sequence"/>
</dbReference>